<evidence type="ECO:0000256" key="2">
    <source>
        <dbReference type="ARBA" id="ARBA00012438"/>
    </source>
</evidence>
<name>A0A556QGU5_9BACT</name>
<dbReference type="PROSITE" id="PS50110">
    <property type="entry name" value="RESPONSE_REGULATORY"/>
    <property type="match status" value="1"/>
</dbReference>
<dbReference type="InterPro" id="IPR011006">
    <property type="entry name" value="CheY-like_superfamily"/>
</dbReference>
<comment type="caution">
    <text evidence="9">The sequence shown here is derived from an EMBL/GenBank/DDBJ whole genome shotgun (WGS) entry which is preliminary data.</text>
</comment>
<evidence type="ECO:0000259" key="8">
    <source>
        <dbReference type="PROSITE" id="PS50113"/>
    </source>
</evidence>
<dbReference type="AlphaFoldDB" id="A0A556QGU5"/>
<dbReference type="PROSITE" id="PS50109">
    <property type="entry name" value="HIS_KIN"/>
    <property type="match status" value="1"/>
</dbReference>
<keyword evidence="3" id="KW-0597">Phosphoprotein</keyword>
<dbReference type="PANTHER" id="PTHR43065:SF42">
    <property type="entry name" value="TWO-COMPONENT SENSOR PPRA"/>
    <property type="match status" value="1"/>
</dbReference>
<dbReference type="InterPro" id="IPR000014">
    <property type="entry name" value="PAS"/>
</dbReference>
<dbReference type="InterPro" id="IPR003661">
    <property type="entry name" value="HisK_dim/P_dom"/>
</dbReference>
<gene>
    <name evidence="9" type="ORF">FPL22_16495</name>
</gene>
<reference evidence="9 10" key="1">
    <citation type="submission" date="2019-07" db="EMBL/GenBank/DDBJ databases">
        <title>Description of 53C-WASEF.</title>
        <authorList>
            <person name="Pitt A."/>
            <person name="Hahn M.W."/>
        </authorList>
    </citation>
    <scope>NUCLEOTIDE SEQUENCE [LARGE SCALE GENOMIC DNA]</scope>
    <source>
        <strain evidence="9 10">53C-WASEF</strain>
    </source>
</reference>
<dbReference type="SUPFAM" id="SSF52172">
    <property type="entry name" value="CheY-like"/>
    <property type="match status" value="1"/>
</dbReference>
<proteinExistence type="predicted"/>
<dbReference type="SMART" id="SM00387">
    <property type="entry name" value="HATPase_c"/>
    <property type="match status" value="1"/>
</dbReference>
<protein>
    <recommendedName>
        <fullName evidence="2">histidine kinase</fullName>
        <ecNumber evidence="2">2.7.13.3</ecNumber>
    </recommendedName>
</protein>
<comment type="caution">
    <text evidence="4">Lacks conserved residue(s) required for the propagation of feature annotation.</text>
</comment>
<dbReference type="CDD" id="cd00082">
    <property type="entry name" value="HisKA"/>
    <property type="match status" value="1"/>
</dbReference>
<dbReference type="SUPFAM" id="SSF47384">
    <property type="entry name" value="Homodimeric domain of signal transducing histidine kinase"/>
    <property type="match status" value="1"/>
</dbReference>
<accession>A0A556QGU5</accession>
<dbReference type="Gene3D" id="3.30.450.20">
    <property type="entry name" value="PAS domain"/>
    <property type="match status" value="1"/>
</dbReference>
<dbReference type="Pfam" id="PF13426">
    <property type="entry name" value="PAS_9"/>
    <property type="match status" value="1"/>
</dbReference>
<dbReference type="InterPro" id="IPR004358">
    <property type="entry name" value="Sig_transdc_His_kin-like_C"/>
</dbReference>
<dbReference type="OrthoDB" id="9764522at2"/>
<dbReference type="Gene3D" id="1.10.287.130">
    <property type="match status" value="1"/>
</dbReference>
<dbReference type="GO" id="GO:0000155">
    <property type="term" value="F:phosphorelay sensor kinase activity"/>
    <property type="evidence" value="ECO:0007669"/>
    <property type="project" value="InterPro"/>
</dbReference>
<dbReference type="SUPFAM" id="SSF55785">
    <property type="entry name" value="PYP-like sensor domain (PAS domain)"/>
    <property type="match status" value="1"/>
</dbReference>
<dbReference type="EMBL" id="VMBG01000003">
    <property type="protein sequence ID" value="TSJ75858.1"/>
    <property type="molecule type" value="Genomic_DNA"/>
</dbReference>
<keyword evidence="10" id="KW-1185">Reference proteome</keyword>
<dbReference type="EC" id="2.7.13.3" evidence="2"/>
<comment type="catalytic activity">
    <reaction evidence="1">
        <text>ATP + protein L-histidine = ADP + protein N-phospho-L-histidine.</text>
        <dbReference type="EC" id="2.7.13.3"/>
    </reaction>
</comment>
<dbReference type="InterPro" id="IPR036890">
    <property type="entry name" value="HATPase_C_sf"/>
</dbReference>
<feature type="region of interest" description="Disordered" evidence="5">
    <location>
        <begin position="1"/>
        <end position="34"/>
    </location>
</feature>
<dbReference type="InterPro" id="IPR035965">
    <property type="entry name" value="PAS-like_dom_sf"/>
</dbReference>
<sequence length="544" mass="58655">MKPTAPGSSSVSLPEAAVPSPKKTTRLRSPARPSERLRAAALDTLGEGVIIADGRWQRGGFRIAFVNTSICTMTGWSAAELRQHPHGFLHTDTRHLTDLRRWRSKASQGRTFTGEGYLTRRDGTRLYTTWTFSLVAGARGAITHVAITYRDMTAKRSLQEALIHSQRLEAVNRLAGGVAHDFNNLLSVINGYCEILGSKPSVRKEATREVGEIHRAGLQAAGLVRQLLAFSRRQTMDPKVVSLNQLVRDNAGIFAKLLGPGKSIALALDATTDHVLVDPSQLQQVLLNLTLNARDALSPGGGVTITTANRLIDSRFHARAGDTPPGRYLQLCVQDNGRGMDEQTQAHLFEPFFTTKEHGQGTGLGLALVYGVVQQSGGYISVRSAAGFGSTFEILLPEVNEPADPQPTSPGPLPSTRGRETILITEADPVVGKMVAGILTTDGYTVLASGSPAKAQLLARRHKKPIHLLIGNLQPADSLKLAKALHSTHPDLRILATDSTPIAPLAWLPREAQATLVKPYALSTLLHTVRALLDGKTARPRSKA</sequence>
<dbReference type="PROSITE" id="PS50113">
    <property type="entry name" value="PAC"/>
    <property type="match status" value="1"/>
</dbReference>
<dbReference type="InterPro" id="IPR001789">
    <property type="entry name" value="Sig_transdc_resp-reg_receiver"/>
</dbReference>
<dbReference type="InterPro" id="IPR000700">
    <property type="entry name" value="PAS-assoc_C"/>
</dbReference>
<dbReference type="PANTHER" id="PTHR43065">
    <property type="entry name" value="SENSOR HISTIDINE KINASE"/>
    <property type="match status" value="1"/>
</dbReference>
<dbReference type="SUPFAM" id="SSF55874">
    <property type="entry name" value="ATPase domain of HSP90 chaperone/DNA topoisomerase II/histidine kinase"/>
    <property type="match status" value="1"/>
</dbReference>
<evidence type="ECO:0000259" key="7">
    <source>
        <dbReference type="PROSITE" id="PS50110"/>
    </source>
</evidence>
<evidence type="ECO:0000256" key="1">
    <source>
        <dbReference type="ARBA" id="ARBA00000085"/>
    </source>
</evidence>
<dbReference type="NCBIfam" id="TIGR00229">
    <property type="entry name" value="sensory_box"/>
    <property type="match status" value="1"/>
</dbReference>
<dbReference type="InterPro" id="IPR005467">
    <property type="entry name" value="His_kinase_dom"/>
</dbReference>
<evidence type="ECO:0000256" key="3">
    <source>
        <dbReference type="ARBA" id="ARBA00022553"/>
    </source>
</evidence>
<dbReference type="Gene3D" id="3.30.565.10">
    <property type="entry name" value="Histidine kinase-like ATPase, C-terminal domain"/>
    <property type="match status" value="1"/>
</dbReference>
<dbReference type="InterPro" id="IPR003594">
    <property type="entry name" value="HATPase_dom"/>
</dbReference>
<evidence type="ECO:0000256" key="5">
    <source>
        <dbReference type="SAM" id="MobiDB-lite"/>
    </source>
</evidence>
<evidence type="ECO:0000313" key="10">
    <source>
        <dbReference type="Proteomes" id="UP000315648"/>
    </source>
</evidence>
<feature type="domain" description="Response regulatory" evidence="7">
    <location>
        <begin position="421"/>
        <end position="533"/>
    </location>
</feature>
<dbReference type="CDD" id="cd00130">
    <property type="entry name" value="PAS"/>
    <property type="match status" value="1"/>
</dbReference>
<dbReference type="Proteomes" id="UP000315648">
    <property type="component" value="Unassembled WGS sequence"/>
</dbReference>
<feature type="compositionally biased region" description="Polar residues" evidence="5">
    <location>
        <begin position="1"/>
        <end position="12"/>
    </location>
</feature>
<dbReference type="InterPro" id="IPR036097">
    <property type="entry name" value="HisK_dim/P_sf"/>
</dbReference>
<evidence type="ECO:0000313" key="9">
    <source>
        <dbReference type="EMBL" id="TSJ75858.1"/>
    </source>
</evidence>
<feature type="domain" description="PAC" evidence="8">
    <location>
        <begin position="112"/>
        <end position="164"/>
    </location>
</feature>
<dbReference type="Pfam" id="PF00512">
    <property type="entry name" value="HisKA"/>
    <property type="match status" value="1"/>
</dbReference>
<evidence type="ECO:0000256" key="4">
    <source>
        <dbReference type="PROSITE-ProRule" id="PRU00169"/>
    </source>
</evidence>
<organism evidence="9 10">
    <name type="scientific">Rariglobus hedericola</name>
    <dbReference type="NCBI Taxonomy" id="2597822"/>
    <lineage>
        <taxon>Bacteria</taxon>
        <taxon>Pseudomonadati</taxon>
        <taxon>Verrucomicrobiota</taxon>
        <taxon>Opitutia</taxon>
        <taxon>Opitutales</taxon>
        <taxon>Opitutaceae</taxon>
        <taxon>Rariglobus</taxon>
    </lineage>
</organism>
<evidence type="ECO:0000259" key="6">
    <source>
        <dbReference type="PROSITE" id="PS50109"/>
    </source>
</evidence>
<dbReference type="Gene3D" id="3.40.50.2300">
    <property type="match status" value="1"/>
</dbReference>
<dbReference type="SMART" id="SM00388">
    <property type="entry name" value="HisKA"/>
    <property type="match status" value="1"/>
</dbReference>
<dbReference type="Pfam" id="PF02518">
    <property type="entry name" value="HATPase_c"/>
    <property type="match status" value="1"/>
</dbReference>
<feature type="domain" description="Histidine kinase" evidence="6">
    <location>
        <begin position="177"/>
        <end position="400"/>
    </location>
</feature>
<dbReference type="PRINTS" id="PR00344">
    <property type="entry name" value="BCTRLSENSOR"/>
</dbReference>